<keyword evidence="1" id="KW-1133">Transmembrane helix</keyword>
<dbReference type="EMBL" id="JAPQER010000007">
    <property type="protein sequence ID" value="MCY6485553.1"/>
    <property type="molecule type" value="Genomic_DNA"/>
</dbReference>
<dbReference type="RefSeq" id="WP_268041973.1">
    <property type="nucleotide sequence ID" value="NZ_JAPQER010000007.1"/>
</dbReference>
<accession>A0ABT4D2T5</accession>
<sequence length="184" mass="21385">MRKKYVFKTVISLLIISNLITIYFYKRKSNEYEHNLKYSVQNIYLLKGENTNWKLKDGILLLSRNKRYFNGGLLEYVGNKSLNVNYLEINITTKGKDKKVKNHLDSVIHKVMDNADINILNDTKIDLGHASETSSKPIELNLEDDIYVNIQYTTTDNKNHTEEFRLKGKSMDLSKGENISISIF</sequence>
<keyword evidence="1" id="KW-0472">Membrane</keyword>
<keyword evidence="3" id="KW-1185">Reference proteome</keyword>
<evidence type="ECO:0000313" key="3">
    <source>
        <dbReference type="Proteomes" id="UP001078443"/>
    </source>
</evidence>
<reference evidence="2" key="1">
    <citation type="submission" date="2022-12" db="EMBL/GenBank/DDBJ databases">
        <authorList>
            <person name="Wang J."/>
        </authorList>
    </citation>
    <scope>NUCLEOTIDE SEQUENCE</scope>
    <source>
        <strain evidence="2">HY-45-18</strain>
    </source>
</reference>
<evidence type="ECO:0000313" key="2">
    <source>
        <dbReference type="EMBL" id="MCY6485553.1"/>
    </source>
</evidence>
<dbReference type="Proteomes" id="UP001078443">
    <property type="component" value="Unassembled WGS sequence"/>
</dbReference>
<protein>
    <submittedName>
        <fullName evidence="2">Uncharacterized protein</fullName>
    </submittedName>
</protein>
<organism evidence="2 3">
    <name type="scientific">Clostridium aestuarii</name>
    <dbReference type="NCBI Taxonomy" id="338193"/>
    <lineage>
        <taxon>Bacteria</taxon>
        <taxon>Bacillati</taxon>
        <taxon>Bacillota</taxon>
        <taxon>Clostridia</taxon>
        <taxon>Eubacteriales</taxon>
        <taxon>Clostridiaceae</taxon>
        <taxon>Clostridium</taxon>
    </lineage>
</organism>
<gene>
    <name evidence="2" type="ORF">OW763_14555</name>
</gene>
<feature type="transmembrane region" description="Helical" evidence="1">
    <location>
        <begin position="6"/>
        <end position="25"/>
    </location>
</feature>
<name>A0ABT4D2T5_9CLOT</name>
<evidence type="ECO:0000256" key="1">
    <source>
        <dbReference type="SAM" id="Phobius"/>
    </source>
</evidence>
<proteinExistence type="predicted"/>
<keyword evidence="1" id="KW-0812">Transmembrane</keyword>
<comment type="caution">
    <text evidence="2">The sequence shown here is derived from an EMBL/GenBank/DDBJ whole genome shotgun (WGS) entry which is preliminary data.</text>
</comment>